<evidence type="ECO:0000313" key="2">
    <source>
        <dbReference type="EMBL" id="MED6153828.1"/>
    </source>
</evidence>
<evidence type="ECO:0000256" key="1">
    <source>
        <dbReference type="SAM" id="MobiDB-lite"/>
    </source>
</evidence>
<feature type="compositionally biased region" description="Basic and acidic residues" evidence="1">
    <location>
        <begin position="61"/>
        <end position="70"/>
    </location>
</feature>
<dbReference type="Proteomes" id="UP001341840">
    <property type="component" value="Unassembled WGS sequence"/>
</dbReference>
<keyword evidence="3" id="KW-1185">Reference proteome</keyword>
<feature type="compositionally biased region" description="Low complexity" evidence="1">
    <location>
        <begin position="38"/>
        <end position="50"/>
    </location>
</feature>
<reference evidence="2 3" key="1">
    <citation type="journal article" date="2023" name="Plants (Basel)">
        <title>Bridging the Gap: Combining Genomics and Transcriptomics Approaches to Understand Stylosanthes scabra, an Orphan Legume from the Brazilian Caatinga.</title>
        <authorList>
            <person name="Ferreira-Neto J.R.C."/>
            <person name="da Silva M.D."/>
            <person name="Binneck E."/>
            <person name="de Melo N.F."/>
            <person name="da Silva R.H."/>
            <person name="de Melo A.L.T.M."/>
            <person name="Pandolfi V."/>
            <person name="Bustamante F.O."/>
            <person name="Brasileiro-Vidal A.C."/>
            <person name="Benko-Iseppon A.M."/>
        </authorList>
    </citation>
    <scope>NUCLEOTIDE SEQUENCE [LARGE SCALE GENOMIC DNA]</scope>
    <source>
        <tissue evidence="2">Leaves</tissue>
    </source>
</reference>
<accession>A0ABU6U136</accession>
<feature type="region of interest" description="Disordered" evidence="1">
    <location>
        <begin position="34"/>
        <end position="80"/>
    </location>
</feature>
<comment type="caution">
    <text evidence="2">The sequence shown here is derived from an EMBL/GenBank/DDBJ whole genome shotgun (WGS) entry which is preliminary data.</text>
</comment>
<dbReference type="EMBL" id="JASCZI010094644">
    <property type="protein sequence ID" value="MED6153828.1"/>
    <property type="molecule type" value="Genomic_DNA"/>
</dbReference>
<evidence type="ECO:0000313" key="3">
    <source>
        <dbReference type="Proteomes" id="UP001341840"/>
    </source>
</evidence>
<protein>
    <submittedName>
        <fullName evidence="2">Uncharacterized protein</fullName>
    </submittedName>
</protein>
<proteinExistence type="predicted"/>
<name>A0ABU6U136_9FABA</name>
<gene>
    <name evidence="2" type="ORF">PIB30_105899</name>
</gene>
<sequence>MCAPKRERELDEDNHHPRILFVVASHEPTITKLKFFPSPSSSITTSATTGSRRERSRGRRERTNERERDLSSPPSFMKPTPLMWTSSSPFSAAIPFHAVAVVREHEGRRMSRSCRRCMYAAIKLPPPLRGFVTAFDHRKKKGEPAARGPAGWKHSGMMVVAGLHGDGATADHQNRHQCRRKTPP</sequence>
<organism evidence="2 3">
    <name type="scientific">Stylosanthes scabra</name>
    <dbReference type="NCBI Taxonomy" id="79078"/>
    <lineage>
        <taxon>Eukaryota</taxon>
        <taxon>Viridiplantae</taxon>
        <taxon>Streptophyta</taxon>
        <taxon>Embryophyta</taxon>
        <taxon>Tracheophyta</taxon>
        <taxon>Spermatophyta</taxon>
        <taxon>Magnoliopsida</taxon>
        <taxon>eudicotyledons</taxon>
        <taxon>Gunneridae</taxon>
        <taxon>Pentapetalae</taxon>
        <taxon>rosids</taxon>
        <taxon>fabids</taxon>
        <taxon>Fabales</taxon>
        <taxon>Fabaceae</taxon>
        <taxon>Papilionoideae</taxon>
        <taxon>50 kb inversion clade</taxon>
        <taxon>dalbergioids sensu lato</taxon>
        <taxon>Dalbergieae</taxon>
        <taxon>Pterocarpus clade</taxon>
        <taxon>Stylosanthes</taxon>
    </lineage>
</organism>
<feature type="non-terminal residue" evidence="2">
    <location>
        <position position="184"/>
    </location>
</feature>